<dbReference type="Proteomes" id="UP000308760">
    <property type="component" value="Unassembled WGS sequence"/>
</dbReference>
<gene>
    <name evidence="1" type="ORF">FAB82_14905</name>
</gene>
<dbReference type="AlphaFoldDB" id="A0A4S8Q851"/>
<comment type="caution">
    <text evidence="1">The sequence shown here is derived from an EMBL/GenBank/DDBJ whole genome shotgun (WGS) entry which is preliminary data.</text>
</comment>
<sequence length="67" mass="6902">MVSADAWVVQMLVTDTPTAKITAANAALNLPFLEPTSNFPSSSSLLIVTFEEPVDAGVPADLAVAKG</sequence>
<proteinExistence type="predicted"/>
<reference evidence="2" key="1">
    <citation type="submission" date="2019-04" db="EMBL/GenBank/DDBJ databases">
        <title>Nocardioides xinjiangensis sp. nov.</title>
        <authorList>
            <person name="Liu S."/>
        </authorList>
    </citation>
    <scope>NUCLEOTIDE SEQUENCE [LARGE SCALE GENOMIC DNA]</scope>
    <source>
        <strain evidence="2">18</strain>
    </source>
</reference>
<protein>
    <submittedName>
        <fullName evidence="1">Uncharacterized protein</fullName>
    </submittedName>
</protein>
<name>A0A4S8Q851_9ACTN</name>
<dbReference type="RefSeq" id="WP_136535328.1">
    <property type="nucleotide sequence ID" value="NZ_STGY01000056.1"/>
</dbReference>
<evidence type="ECO:0000313" key="2">
    <source>
        <dbReference type="Proteomes" id="UP000308760"/>
    </source>
</evidence>
<organism evidence="1 2">
    <name type="scientific">Glycomyces buryatensis</name>
    <dbReference type="NCBI Taxonomy" id="2570927"/>
    <lineage>
        <taxon>Bacteria</taxon>
        <taxon>Bacillati</taxon>
        <taxon>Actinomycetota</taxon>
        <taxon>Actinomycetes</taxon>
        <taxon>Glycomycetales</taxon>
        <taxon>Glycomycetaceae</taxon>
        <taxon>Glycomyces</taxon>
    </lineage>
</organism>
<reference evidence="1 2" key="2">
    <citation type="submission" date="2019-05" db="EMBL/GenBank/DDBJ databases">
        <title>Glycomyces buryatensis sp. nov.</title>
        <authorList>
            <person name="Nikitina E."/>
        </authorList>
    </citation>
    <scope>NUCLEOTIDE SEQUENCE [LARGE SCALE GENOMIC DNA]</scope>
    <source>
        <strain evidence="1 2">18</strain>
    </source>
</reference>
<evidence type="ECO:0000313" key="1">
    <source>
        <dbReference type="EMBL" id="THV40553.1"/>
    </source>
</evidence>
<dbReference type="EMBL" id="STGY01000056">
    <property type="protein sequence ID" value="THV40553.1"/>
    <property type="molecule type" value="Genomic_DNA"/>
</dbReference>
<keyword evidence="2" id="KW-1185">Reference proteome</keyword>
<accession>A0A4S8Q851</accession>